<keyword evidence="2" id="KW-1185">Reference proteome</keyword>
<dbReference type="AlphaFoldDB" id="A0A4D6NRD8"/>
<proteinExistence type="predicted"/>
<dbReference type="Proteomes" id="UP000501690">
    <property type="component" value="Linkage Group LG11"/>
</dbReference>
<sequence>MQEVRQAILGAKLDREEDSYIALHGGHDAMLCVGPSYECDLYWGNMWPLEVVA</sequence>
<name>A0A4D6NRD8_VIGUN</name>
<gene>
    <name evidence="1" type="ORF">DEO72_LG11g1357</name>
</gene>
<dbReference type="EMBL" id="CP039355">
    <property type="protein sequence ID" value="QCE14357.1"/>
    <property type="molecule type" value="Genomic_DNA"/>
</dbReference>
<accession>A0A4D6NRD8</accession>
<organism evidence="1 2">
    <name type="scientific">Vigna unguiculata</name>
    <name type="common">Cowpea</name>
    <dbReference type="NCBI Taxonomy" id="3917"/>
    <lineage>
        <taxon>Eukaryota</taxon>
        <taxon>Viridiplantae</taxon>
        <taxon>Streptophyta</taxon>
        <taxon>Embryophyta</taxon>
        <taxon>Tracheophyta</taxon>
        <taxon>Spermatophyta</taxon>
        <taxon>Magnoliopsida</taxon>
        <taxon>eudicotyledons</taxon>
        <taxon>Gunneridae</taxon>
        <taxon>Pentapetalae</taxon>
        <taxon>rosids</taxon>
        <taxon>fabids</taxon>
        <taxon>Fabales</taxon>
        <taxon>Fabaceae</taxon>
        <taxon>Papilionoideae</taxon>
        <taxon>50 kb inversion clade</taxon>
        <taxon>NPAAA clade</taxon>
        <taxon>indigoferoid/millettioid clade</taxon>
        <taxon>Phaseoleae</taxon>
        <taxon>Vigna</taxon>
    </lineage>
</organism>
<protein>
    <submittedName>
        <fullName evidence="1">Uncharacterized protein</fullName>
    </submittedName>
</protein>
<evidence type="ECO:0000313" key="1">
    <source>
        <dbReference type="EMBL" id="QCE14357.1"/>
    </source>
</evidence>
<evidence type="ECO:0000313" key="2">
    <source>
        <dbReference type="Proteomes" id="UP000501690"/>
    </source>
</evidence>
<reference evidence="1 2" key="1">
    <citation type="submission" date="2019-04" db="EMBL/GenBank/DDBJ databases">
        <title>An improved genome assembly and genetic linkage map for asparagus bean, Vigna unguiculata ssp. sesquipedialis.</title>
        <authorList>
            <person name="Xia Q."/>
            <person name="Zhang R."/>
            <person name="Dong Y."/>
        </authorList>
    </citation>
    <scope>NUCLEOTIDE SEQUENCE [LARGE SCALE GENOMIC DNA]</scope>
    <source>
        <tissue evidence="1">Leaf</tissue>
    </source>
</reference>